<evidence type="ECO:0000256" key="2">
    <source>
        <dbReference type="ARBA" id="ARBA00023125"/>
    </source>
</evidence>
<keyword evidence="2 5" id="KW-0238">DNA-binding</keyword>
<evidence type="ECO:0000313" key="5">
    <source>
        <dbReference type="EMBL" id="MBB4103416.1"/>
    </source>
</evidence>
<keyword evidence="6" id="KW-1185">Reference proteome</keyword>
<dbReference type="SMART" id="SM00342">
    <property type="entry name" value="HTH_ARAC"/>
    <property type="match status" value="1"/>
</dbReference>
<dbReference type="Pfam" id="PF06719">
    <property type="entry name" value="AraC_N"/>
    <property type="match status" value="1"/>
</dbReference>
<organism evidence="5 6">
    <name type="scientific">Allorhizobium borbori</name>
    <dbReference type="NCBI Taxonomy" id="485907"/>
    <lineage>
        <taxon>Bacteria</taxon>
        <taxon>Pseudomonadati</taxon>
        <taxon>Pseudomonadota</taxon>
        <taxon>Alphaproteobacteria</taxon>
        <taxon>Hyphomicrobiales</taxon>
        <taxon>Rhizobiaceae</taxon>
        <taxon>Rhizobium/Agrobacterium group</taxon>
        <taxon>Allorhizobium</taxon>
    </lineage>
</organism>
<protein>
    <submittedName>
        <fullName evidence="5">AraC-like DNA-binding protein</fullName>
    </submittedName>
</protein>
<dbReference type="Gene3D" id="1.10.10.60">
    <property type="entry name" value="Homeodomain-like"/>
    <property type="match status" value="2"/>
</dbReference>
<dbReference type="Proteomes" id="UP000584824">
    <property type="component" value="Unassembled WGS sequence"/>
</dbReference>
<sequence length="298" mass="33056">MTFPFNPFQEIVSIAARHVKGSGDTPTPIGNVILSQRTQPSEPCHGSYRPCLALVLQGKKSVRLGAETIHYGRGDYLVTSLDLPVAWRIAEASEEAPHLCFSMIIDNAMLADLLKRVDAPRPVRGDDGRRGMAVNAATPEILDAAVRLLRLLDRPEDIAAMAPLLQQEILYRVLTGPDGGRLLNIAIADSRSNRVAKAVAWLRDNFAEPLRIEDLAERVNMSVSSFHHHFKEVTAMTPVQYQKRLRLHEARRLMMVERLDVASAGFCVGYRSPSQFTREYGRLYGLSPARDMEAGGVS</sequence>
<dbReference type="PROSITE" id="PS01124">
    <property type="entry name" value="HTH_ARAC_FAMILY_2"/>
    <property type="match status" value="1"/>
</dbReference>
<dbReference type="InterPro" id="IPR018062">
    <property type="entry name" value="HTH_AraC-typ_CS"/>
</dbReference>
<dbReference type="PANTHER" id="PTHR43436:SF1">
    <property type="entry name" value="TRANSCRIPTIONAL REGULATORY PROTEIN"/>
    <property type="match status" value="1"/>
</dbReference>
<evidence type="ECO:0000256" key="1">
    <source>
        <dbReference type="ARBA" id="ARBA00023015"/>
    </source>
</evidence>
<evidence type="ECO:0000256" key="3">
    <source>
        <dbReference type="ARBA" id="ARBA00023163"/>
    </source>
</evidence>
<evidence type="ECO:0000259" key="4">
    <source>
        <dbReference type="PROSITE" id="PS01124"/>
    </source>
</evidence>
<dbReference type="PROSITE" id="PS00041">
    <property type="entry name" value="HTH_ARAC_FAMILY_1"/>
    <property type="match status" value="1"/>
</dbReference>
<dbReference type="PANTHER" id="PTHR43436">
    <property type="entry name" value="ARAC-FAMILY TRANSCRIPTIONAL REGULATOR"/>
    <property type="match status" value="1"/>
</dbReference>
<keyword evidence="1" id="KW-0805">Transcription regulation</keyword>
<comment type="caution">
    <text evidence="5">The sequence shown here is derived from an EMBL/GenBank/DDBJ whole genome shotgun (WGS) entry which is preliminary data.</text>
</comment>
<feature type="domain" description="HTH araC/xylS-type" evidence="4">
    <location>
        <begin position="196"/>
        <end position="294"/>
    </location>
</feature>
<dbReference type="InterPro" id="IPR018060">
    <property type="entry name" value="HTH_AraC"/>
</dbReference>
<dbReference type="EMBL" id="JACIDU010000007">
    <property type="protein sequence ID" value="MBB4103416.1"/>
    <property type="molecule type" value="Genomic_DNA"/>
</dbReference>
<dbReference type="RefSeq" id="WP_183791943.1">
    <property type="nucleotide sequence ID" value="NZ_JACIDU010000007.1"/>
</dbReference>
<dbReference type="GO" id="GO:0003700">
    <property type="term" value="F:DNA-binding transcription factor activity"/>
    <property type="evidence" value="ECO:0007669"/>
    <property type="project" value="InterPro"/>
</dbReference>
<gene>
    <name evidence="5" type="ORF">GGQ66_001974</name>
</gene>
<keyword evidence="3" id="KW-0804">Transcription</keyword>
<dbReference type="InterPro" id="IPR009594">
    <property type="entry name" value="Tscrpt_reg_HTH_AraC_N"/>
</dbReference>
<evidence type="ECO:0000313" key="6">
    <source>
        <dbReference type="Proteomes" id="UP000584824"/>
    </source>
</evidence>
<dbReference type="SUPFAM" id="SSF46689">
    <property type="entry name" value="Homeodomain-like"/>
    <property type="match status" value="2"/>
</dbReference>
<dbReference type="GO" id="GO:0043565">
    <property type="term" value="F:sequence-specific DNA binding"/>
    <property type="evidence" value="ECO:0007669"/>
    <property type="project" value="InterPro"/>
</dbReference>
<accession>A0A7W6P220</accession>
<name>A0A7W6P220_9HYPH</name>
<dbReference type="Pfam" id="PF12833">
    <property type="entry name" value="HTH_18"/>
    <property type="match status" value="1"/>
</dbReference>
<dbReference type="InterPro" id="IPR009057">
    <property type="entry name" value="Homeodomain-like_sf"/>
</dbReference>
<proteinExistence type="predicted"/>
<reference evidence="5 6" key="1">
    <citation type="submission" date="2020-08" db="EMBL/GenBank/DDBJ databases">
        <title>Genomic Encyclopedia of Type Strains, Phase IV (KMG-IV): sequencing the most valuable type-strain genomes for metagenomic binning, comparative biology and taxonomic classification.</title>
        <authorList>
            <person name="Goeker M."/>
        </authorList>
    </citation>
    <scope>NUCLEOTIDE SEQUENCE [LARGE SCALE GENOMIC DNA]</scope>
    <source>
        <strain evidence="5 6">DSM 26385</strain>
    </source>
</reference>
<dbReference type="AlphaFoldDB" id="A0A7W6P220"/>